<evidence type="ECO:0000256" key="4">
    <source>
        <dbReference type="RuleBase" id="RU003718"/>
    </source>
</evidence>
<dbReference type="InterPro" id="IPR002213">
    <property type="entry name" value="UDP_glucos_trans"/>
</dbReference>
<keyword evidence="2 4" id="KW-0328">Glycosyltransferase</keyword>
<evidence type="ECO:0000256" key="5">
    <source>
        <dbReference type="RuleBase" id="RU362057"/>
    </source>
</evidence>
<name>A0AAV7DY29_ARIFI</name>
<dbReference type="Pfam" id="PF00201">
    <property type="entry name" value="UDPGT"/>
    <property type="match status" value="1"/>
</dbReference>
<dbReference type="EC" id="2.4.1.-" evidence="5"/>
<protein>
    <recommendedName>
        <fullName evidence="5">Glycosyltransferase</fullName>
        <ecNumber evidence="5">2.4.1.-</ecNumber>
    </recommendedName>
</protein>
<accession>A0AAV7DY29</accession>
<evidence type="ECO:0000313" key="7">
    <source>
        <dbReference type="Proteomes" id="UP000825729"/>
    </source>
</evidence>
<dbReference type="EMBL" id="JAINDJ010000008">
    <property type="protein sequence ID" value="KAG9440411.1"/>
    <property type="molecule type" value="Genomic_DNA"/>
</dbReference>
<dbReference type="GO" id="GO:0035251">
    <property type="term" value="F:UDP-glucosyltransferase activity"/>
    <property type="evidence" value="ECO:0007669"/>
    <property type="project" value="TreeGrafter"/>
</dbReference>
<comment type="caution">
    <text evidence="6">The sequence shown here is derived from an EMBL/GenBank/DDBJ whole genome shotgun (WGS) entry which is preliminary data.</text>
</comment>
<dbReference type="PROSITE" id="PS00375">
    <property type="entry name" value="UDPGT"/>
    <property type="match status" value="1"/>
</dbReference>
<evidence type="ECO:0000256" key="1">
    <source>
        <dbReference type="ARBA" id="ARBA00009995"/>
    </source>
</evidence>
<dbReference type="SUPFAM" id="SSF53756">
    <property type="entry name" value="UDP-Glycosyltransferase/glycogen phosphorylase"/>
    <property type="match status" value="1"/>
</dbReference>
<evidence type="ECO:0000313" key="6">
    <source>
        <dbReference type="EMBL" id="KAG9440411.1"/>
    </source>
</evidence>
<comment type="similarity">
    <text evidence="1 4">Belongs to the UDP-glycosyltransferase family.</text>
</comment>
<sequence>MGSEGPQLHVFFLPFVGQGHMLPMMDTAKLFAAQGVRVTLILTPLAASVLGKSIDGARASGYSMDLHLMEYPPEADLPGGDENPDKIKSPESKARFFRALRTLERPFEKLVEEHRPDVLVSDVFFPWSVDVAAKFGIPRLSFSGSSFFALSVIDALRRHSPHTKVERDDEAFLVPGLPDQIELTRSAIPGPLKTQTNVVADLWARIHLAEKKSYGEVMNSFYELELNYVEHVRRKIRKKAWHVGPVFLWNRDDSSENIDHKSPSDDGADDCLTWLDTQKPDSVLYMCFGSLCKLTPPQLRETAAALESSGCAFVWVLKQGEELPEGFEERTEGRGFVIRGWAPQIRILGHRGVGGFVTHCGWNSILEGVTAGKPMITWPVFAEQFFNEKLITKALGIGVGVGVGTCSSLDDPNNRPVIKKEAIERAVRSLMSSETEEAKRMRAKAREFAEMGKRAVQKGGSSYTDLVRLIEEMKMLSIQKRSTK</sequence>
<dbReference type="PANTHER" id="PTHR48047:SF45">
    <property type="entry name" value="SCOPOLETIN GLUCOSYLTRANSFERASE-LIKE"/>
    <property type="match status" value="1"/>
</dbReference>
<gene>
    <name evidence="6" type="ORF">H6P81_020576</name>
</gene>
<organism evidence="6 7">
    <name type="scientific">Aristolochia fimbriata</name>
    <name type="common">White veined hardy Dutchman's pipe vine</name>
    <dbReference type="NCBI Taxonomy" id="158543"/>
    <lineage>
        <taxon>Eukaryota</taxon>
        <taxon>Viridiplantae</taxon>
        <taxon>Streptophyta</taxon>
        <taxon>Embryophyta</taxon>
        <taxon>Tracheophyta</taxon>
        <taxon>Spermatophyta</taxon>
        <taxon>Magnoliopsida</taxon>
        <taxon>Magnoliidae</taxon>
        <taxon>Piperales</taxon>
        <taxon>Aristolochiaceae</taxon>
        <taxon>Aristolochia</taxon>
    </lineage>
</organism>
<evidence type="ECO:0000256" key="3">
    <source>
        <dbReference type="ARBA" id="ARBA00022679"/>
    </source>
</evidence>
<dbReference type="Proteomes" id="UP000825729">
    <property type="component" value="Unassembled WGS sequence"/>
</dbReference>
<dbReference type="FunFam" id="3.40.50.2000:FF:000047">
    <property type="entry name" value="Glycosyltransferase"/>
    <property type="match status" value="1"/>
</dbReference>
<reference evidence="6 7" key="1">
    <citation type="submission" date="2021-07" db="EMBL/GenBank/DDBJ databases">
        <title>The Aristolochia fimbriata genome: insights into angiosperm evolution, floral development and chemical biosynthesis.</title>
        <authorList>
            <person name="Jiao Y."/>
        </authorList>
    </citation>
    <scope>NUCLEOTIDE SEQUENCE [LARGE SCALE GENOMIC DNA]</scope>
    <source>
        <strain evidence="6">IBCAS-2021</strain>
        <tissue evidence="6">Leaf</tissue>
    </source>
</reference>
<dbReference type="InterPro" id="IPR035595">
    <property type="entry name" value="UDP_glycos_trans_CS"/>
</dbReference>
<evidence type="ECO:0000256" key="2">
    <source>
        <dbReference type="ARBA" id="ARBA00022676"/>
    </source>
</evidence>
<dbReference type="PANTHER" id="PTHR48047">
    <property type="entry name" value="GLYCOSYLTRANSFERASE"/>
    <property type="match status" value="1"/>
</dbReference>
<keyword evidence="7" id="KW-1185">Reference proteome</keyword>
<keyword evidence="3 4" id="KW-0808">Transferase</keyword>
<dbReference type="Gene3D" id="3.40.50.2000">
    <property type="entry name" value="Glycogen Phosphorylase B"/>
    <property type="match status" value="2"/>
</dbReference>
<dbReference type="CDD" id="cd03784">
    <property type="entry name" value="GT1_Gtf-like"/>
    <property type="match status" value="1"/>
</dbReference>
<dbReference type="AlphaFoldDB" id="A0AAV7DY29"/>
<proteinExistence type="inferred from homology"/>